<reference evidence="6 7" key="1">
    <citation type="submission" date="2023-07" db="EMBL/GenBank/DDBJ databases">
        <title>Sequencing the genomes of 1000 actinobacteria strains.</title>
        <authorList>
            <person name="Klenk H.-P."/>
        </authorList>
    </citation>
    <scope>NUCLEOTIDE SEQUENCE [LARGE SCALE GENOMIC DNA]</scope>
    <source>
        <strain evidence="6 7">DSM 44709</strain>
    </source>
</reference>
<proteinExistence type="predicted"/>
<dbReference type="GO" id="GO:0016491">
    <property type="term" value="F:oxidoreductase activity"/>
    <property type="evidence" value="ECO:0007669"/>
    <property type="project" value="InterPro"/>
</dbReference>
<dbReference type="GO" id="GO:0043546">
    <property type="term" value="F:molybdopterin cofactor binding"/>
    <property type="evidence" value="ECO:0007669"/>
    <property type="project" value="InterPro"/>
</dbReference>
<organism evidence="6 7">
    <name type="scientific">Catenuloplanes indicus</name>
    <dbReference type="NCBI Taxonomy" id="137267"/>
    <lineage>
        <taxon>Bacteria</taxon>
        <taxon>Bacillati</taxon>
        <taxon>Actinomycetota</taxon>
        <taxon>Actinomycetes</taxon>
        <taxon>Micromonosporales</taxon>
        <taxon>Micromonosporaceae</taxon>
        <taxon>Catenuloplanes</taxon>
    </lineage>
</organism>
<dbReference type="Gene3D" id="2.40.40.20">
    <property type="match status" value="1"/>
</dbReference>
<keyword evidence="2" id="KW-0479">Metal-binding</keyword>
<keyword evidence="3" id="KW-0408">Iron</keyword>
<name>A0AAE4AVP7_9ACTN</name>
<evidence type="ECO:0000256" key="2">
    <source>
        <dbReference type="ARBA" id="ARBA00022723"/>
    </source>
</evidence>
<dbReference type="InterPro" id="IPR050123">
    <property type="entry name" value="Prok_molybdopt-oxidoreductase"/>
</dbReference>
<dbReference type="SUPFAM" id="SSF50692">
    <property type="entry name" value="ADC-like"/>
    <property type="match status" value="1"/>
</dbReference>
<dbReference type="InterPro" id="IPR006657">
    <property type="entry name" value="MoPterin_dinucl-bd_dom"/>
</dbReference>
<dbReference type="PANTHER" id="PTHR43105">
    <property type="entry name" value="RESPIRATORY NITRATE REDUCTASE"/>
    <property type="match status" value="1"/>
</dbReference>
<dbReference type="InterPro" id="IPR009010">
    <property type="entry name" value="Asp_de-COase-like_dom_sf"/>
</dbReference>
<dbReference type="RefSeq" id="WP_307237368.1">
    <property type="nucleotide sequence ID" value="NZ_JAUSUZ010000001.1"/>
</dbReference>
<dbReference type="Pfam" id="PF01568">
    <property type="entry name" value="Molydop_binding"/>
    <property type="match status" value="1"/>
</dbReference>
<sequence length="778" mass="86011">MVDRIADPWGPRTPYAPGAAWPERVDMFLGDGLSEDEVDGWYQSASVLHSNGDAMDIAVKDGRIAGVRGRAVDRVNHGRLDVKDMYGWQANNSPDRLTRPLVRDGGRLVEADWDTAMDRIVTRSRELLDGPGGWGHFGFYTSGQLFLEEYYALGVIGKAGIGTPHMDGNTRLCTATAAAAMKASFGTDGQPGSYTDVDHCDAIALWGHNVAETQSVLWMRMLDRRRGTNPPAMLAVDPRDTPVAREADVHLAVRAGTNVALMNGLLREIIRRGWYDEAYVAAHTIGFDELCRIVDGYPPERVAGICDIRAADVERAAELIGTSQRLLSTVLQGFYQSNQATAAACAVNNLHLLRGMIGRPGAGIYQMNGQPTAQNTRETGADGDLPGLRNWDNEQHIRELAELWNVEPDTIPHWAPPTHAMQIFRYAEQGSIKLLWISATNPAVSLPDLARIRRILAKPKLFVVVQDLFLTETAELADVVLPAATWGEKLGTFTSVDRTVHLSEKAVDPPGEARADLDIFLDYARRMDFRDRDGEPLIRWTGPEDVFEAWKECSRGRPCDYTRITYERLRGGSGIQWPCDDEHPEGTERLYTDGVFNTDPDYCETYGHDLSTGAEFSEQQYRAKEPGGRAFLHAVDFQPSPEVPSDEYPLLLTTGRTVYQFHTRTKTGRARQLDAAAPDVWVQISTEDAARHGITDGDLVGIAAPRGAIQGPARIGRIRAGVIFVPFHYGYFDIDRPDRLPRAANELTVTAWDPVSKQPIFKVAAVRIVKLADADGGR</sequence>
<evidence type="ECO:0000259" key="5">
    <source>
        <dbReference type="PROSITE" id="PS51669"/>
    </source>
</evidence>
<evidence type="ECO:0000256" key="4">
    <source>
        <dbReference type="ARBA" id="ARBA00023014"/>
    </source>
</evidence>
<dbReference type="SUPFAM" id="SSF53706">
    <property type="entry name" value="Formate dehydrogenase/DMSO reductase, domains 1-3"/>
    <property type="match status" value="1"/>
</dbReference>
<dbReference type="GO" id="GO:0051539">
    <property type="term" value="F:4 iron, 4 sulfur cluster binding"/>
    <property type="evidence" value="ECO:0007669"/>
    <property type="project" value="UniProtKB-KW"/>
</dbReference>
<dbReference type="InterPro" id="IPR006656">
    <property type="entry name" value="Mopterin_OxRdtase"/>
</dbReference>
<keyword evidence="7" id="KW-1185">Reference proteome</keyword>
<gene>
    <name evidence="6" type="ORF">J2S42_001799</name>
</gene>
<evidence type="ECO:0000256" key="1">
    <source>
        <dbReference type="ARBA" id="ARBA00022485"/>
    </source>
</evidence>
<dbReference type="PROSITE" id="PS00490">
    <property type="entry name" value="MOLYBDOPTERIN_PROK_2"/>
    <property type="match status" value="1"/>
</dbReference>
<evidence type="ECO:0000313" key="6">
    <source>
        <dbReference type="EMBL" id="MDQ0365130.1"/>
    </source>
</evidence>
<dbReference type="Pfam" id="PF00384">
    <property type="entry name" value="Molybdopterin"/>
    <property type="match status" value="1"/>
</dbReference>
<dbReference type="GO" id="GO:0046872">
    <property type="term" value="F:metal ion binding"/>
    <property type="evidence" value="ECO:0007669"/>
    <property type="project" value="UniProtKB-KW"/>
</dbReference>
<dbReference type="Gene3D" id="3.40.50.740">
    <property type="match status" value="1"/>
</dbReference>
<keyword evidence="4" id="KW-0411">Iron-sulfur</keyword>
<dbReference type="Gene3D" id="3.40.228.10">
    <property type="entry name" value="Dimethylsulfoxide Reductase, domain 2"/>
    <property type="match status" value="1"/>
</dbReference>
<protein>
    <submittedName>
        <fullName evidence="6">Anaerobic selenocysteine-containing dehydrogenase</fullName>
    </submittedName>
</protein>
<dbReference type="PROSITE" id="PS51669">
    <property type="entry name" value="4FE4S_MOW_BIS_MGD"/>
    <property type="match status" value="1"/>
</dbReference>
<dbReference type="InterPro" id="IPR006655">
    <property type="entry name" value="Mopterin_OxRdtase_prok_CS"/>
</dbReference>
<comment type="caution">
    <text evidence="6">The sequence shown here is derived from an EMBL/GenBank/DDBJ whole genome shotgun (WGS) entry which is preliminary data.</text>
</comment>
<dbReference type="CDD" id="cd02754">
    <property type="entry name" value="MopB_Nitrate-R-NapA-like"/>
    <property type="match status" value="1"/>
</dbReference>
<dbReference type="PANTHER" id="PTHR43105:SF10">
    <property type="entry name" value="NADH-QUINONE OXIDOREDUCTASE SUBUNIT G"/>
    <property type="match status" value="1"/>
</dbReference>
<dbReference type="InterPro" id="IPR006963">
    <property type="entry name" value="Mopterin_OxRdtase_4Fe-4S_dom"/>
</dbReference>
<dbReference type="EMBL" id="JAUSUZ010000001">
    <property type="protein sequence ID" value="MDQ0365130.1"/>
    <property type="molecule type" value="Genomic_DNA"/>
</dbReference>
<evidence type="ECO:0000313" key="7">
    <source>
        <dbReference type="Proteomes" id="UP001240236"/>
    </source>
</evidence>
<dbReference type="Proteomes" id="UP001240236">
    <property type="component" value="Unassembled WGS sequence"/>
</dbReference>
<dbReference type="CDD" id="cd00508">
    <property type="entry name" value="MopB_CT_Fdh-Nap-like"/>
    <property type="match status" value="1"/>
</dbReference>
<accession>A0AAE4AVP7</accession>
<evidence type="ECO:0000256" key="3">
    <source>
        <dbReference type="ARBA" id="ARBA00023004"/>
    </source>
</evidence>
<keyword evidence="1" id="KW-0004">4Fe-4S</keyword>
<feature type="domain" description="4Fe-4S Mo/W bis-MGD-type" evidence="5">
    <location>
        <begin position="39"/>
        <end position="95"/>
    </location>
</feature>
<dbReference type="AlphaFoldDB" id="A0AAE4AVP7"/>